<name>A0ABN8HX37_9NEOP</name>
<dbReference type="Proteomes" id="UP000837857">
    <property type="component" value="Chromosome 12"/>
</dbReference>
<evidence type="ECO:0000313" key="2">
    <source>
        <dbReference type="Proteomes" id="UP000837857"/>
    </source>
</evidence>
<evidence type="ECO:0000313" key="1">
    <source>
        <dbReference type="EMBL" id="CAH2040459.1"/>
    </source>
</evidence>
<keyword evidence="2" id="KW-1185">Reference proteome</keyword>
<gene>
    <name evidence="1" type="ORF">IPOD504_LOCUS2582</name>
</gene>
<dbReference type="EMBL" id="OW152824">
    <property type="protein sequence ID" value="CAH2040459.1"/>
    <property type="molecule type" value="Genomic_DNA"/>
</dbReference>
<sequence>MAKDRRPAGAAEGSVRWKYPNTLELELSIDLCGGSKPGLPYVKLEFPDTISRNDQRASEIYHPFNSSVPCSPPDTSSRRRYICGRVSLEHSGIGSARQCAV</sequence>
<proteinExistence type="predicted"/>
<reference evidence="1" key="1">
    <citation type="submission" date="2022-03" db="EMBL/GenBank/DDBJ databases">
        <authorList>
            <person name="Martin H S."/>
        </authorList>
    </citation>
    <scope>NUCLEOTIDE SEQUENCE</scope>
</reference>
<feature type="non-terminal residue" evidence="1">
    <location>
        <position position="101"/>
    </location>
</feature>
<protein>
    <submittedName>
        <fullName evidence="1">Uncharacterized protein</fullName>
    </submittedName>
</protein>
<accession>A0ABN8HX37</accession>
<organism evidence="1 2">
    <name type="scientific">Iphiclides podalirius</name>
    <name type="common">scarce swallowtail</name>
    <dbReference type="NCBI Taxonomy" id="110791"/>
    <lineage>
        <taxon>Eukaryota</taxon>
        <taxon>Metazoa</taxon>
        <taxon>Ecdysozoa</taxon>
        <taxon>Arthropoda</taxon>
        <taxon>Hexapoda</taxon>
        <taxon>Insecta</taxon>
        <taxon>Pterygota</taxon>
        <taxon>Neoptera</taxon>
        <taxon>Endopterygota</taxon>
        <taxon>Lepidoptera</taxon>
        <taxon>Glossata</taxon>
        <taxon>Ditrysia</taxon>
        <taxon>Papilionoidea</taxon>
        <taxon>Papilionidae</taxon>
        <taxon>Papilioninae</taxon>
        <taxon>Iphiclides</taxon>
    </lineage>
</organism>